<name>A0ABD3Q9C4_9STRA</name>
<evidence type="ECO:0000313" key="2">
    <source>
        <dbReference type="EMBL" id="KAL3796176.1"/>
    </source>
</evidence>
<comment type="caution">
    <text evidence="2">The sequence shown here is derived from an EMBL/GenBank/DDBJ whole genome shotgun (WGS) entry which is preliminary data.</text>
</comment>
<accession>A0ABD3Q9C4</accession>
<dbReference type="EMBL" id="JALLPJ020000300">
    <property type="protein sequence ID" value="KAL3796176.1"/>
    <property type="molecule type" value="Genomic_DNA"/>
</dbReference>
<dbReference type="Proteomes" id="UP001530400">
    <property type="component" value="Unassembled WGS sequence"/>
</dbReference>
<organism evidence="2 3">
    <name type="scientific">Cyclotella atomus</name>
    <dbReference type="NCBI Taxonomy" id="382360"/>
    <lineage>
        <taxon>Eukaryota</taxon>
        <taxon>Sar</taxon>
        <taxon>Stramenopiles</taxon>
        <taxon>Ochrophyta</taxon>
        <taxon>Bacillariophyta</taxon>
        <taxon>Coscinodiscophyceae</taxon>
        <taxon>Thalassiosirophycidae</taxon>
        <taxon>Stephanodiscales</taxon>
        <taxon>Stephanodiscaceae</taxon>
        <taxon>Cyclotella</taxon>
    </lineage>
</organism>
<evidence type="ECO:0000313" key="3">
    <source>
        <dbReference type="Proteomes" id="UP001530400"/>
    </source>
</evidence>
<keyword evidence="3" id="KW-1185">Reference proteome</keyword>
<keyword evidence="1" id="KW-1133">Transmembrane helix</keyword>
<reference evidence="2 3" key="1">
    <citation type="submission" date="2024-10" db="EMBL/GenBank/DDBJ databases">
        <title>Updated reference genomes for cyclostephanoid diatoms.</title>
        <authorList>
            <person name="Roberts W.R."/>
            <person name="Alverson A.J."/>
        </authorList>
    </citation>
    <scope>NUCLEOTIDE SEQUENCE [LARGE SCALE GENOMIC DNA]</scope>
    <source>
        <strain evidence="2 3">AJA010-31</strain>
    </source>
</reference>
<dbReference type="AlphaFoldDB" id="A0ABD3Q9C4"/>
<gene>
    <name evidence="2" type="ORF">ACHAWO_008112</name>
</gene>
<sequence length="137" mass="15288">MLYGASVSFCLLVIAVLLVLCGASVSLHLLSLLVLVLVLYYICRDSNFFPTAPNSKAIFQQVNDEEDVSKVIKYFCYDHVYVLLQFLGIVSKMMDIIKPANGEHLVVEGFLQPHCSQLEHCFAAFVVIRSLMALTRG</sequence>
<keyword evidence="1" id="KW-0812">Transmembrane</keyword>
<protein>
    <submittedName>
        <fullName evidence="2">Uncharacterized protein</fullName>
    </submittedName>
</protein>
<keyword evidence="1" id="KW-0472">Membrane</keyword>
<feature type="transmembrane region" description="Helical" evidence="1">
    <location>
        <begin position="9"/>
        <end position="42"/>
    </location>
</feature>
<evidence type="ECO:0000256" key="1">
    <source>
        <dbReference type="SAM" id="Phobius"/>
    </source>
</evidence>
<proteinExistence type="predicted"/>